<sequence length="562" mass="59882">LPIQNDQETRLAVMGLVQDASFDGFSGADLAALVREAGVIALRRTIKSWGSSIQGQTVTPSDTKVTVEFKDFESASTKVGPSVSRAQRKKYENLRTKFAGAVPIVELKPAMFNNLPNLTIQMSIQKPGDANTPAALQSQQIPYSITFKGKYDASQASNVTSTPFDGQSSESVTVVNNFTKQGLTKGQTAAAVLMPILFVAACIAGYVFWSRKKEASRRKEYRENLDQRMSIAPGADWAPISAAGAAAAIRHSMAGDRNTRASSFFGRQSSVYPDPPQEMRQTNRGRNPSTEQSRTSRISFADTTVDRSADRPAVPPLPAAYRKSAYTNEDEDSSPVHQTLSPTQRQGAFALDDDSIRDRLSGASTNNARASVADALGNDDTLPALAMMRANESPAPPAPVLTRESTAGDYRTYSIGAYSGNTDSIATDASPSYFNPPTNASNPDDALRDYASRTPQMVPVTTTASPFSGFAAGPGLAAAAGFDMSPDAVFRAYAATRPSAPPTTVAPGTPTTMRALYNPTMTQGLGLRQRADTLSSMYGNNNPYRASMAPSSASDDLVGKAQ</sequence>
<keyword evidence="2" id="KW-1185">Reference proteome</keyword>
<name>A0ACA9NL78_9GLOM</name>
<protein>
    <submittedName>
        <fullName evidence="1">12774_t:CDS:1</fullName>
    </submittedName>
</protein>
<accession>A0ACA9NL78</accession>
<gene>
    <name evidence="1" type="ORF">ACOLOM_LOCUS8649</name>
</gene>
<evidence type="ECO:0000313" key="2">
    <source>
        <dbReference type="Proteomes" id="UP000789525"/>
    </source>
</evidence>
<reference evidence="1" key="1">
    <citation type="submission" date="2021-06" db="EMBL/GenBank/DDBJ databases">
        <authorList>
            <person name="Kallberg Y."/>
            <person name="Tangrot J."/>
            <person name="Rosling A."/>
        </authorList>
    </citation>
    <scope>NUCLEOTIDE SEQUENCE</scope>
    <source>
        <strain evidence="1">CL356</strain>
    </source>
</reference>
<evidence type="ECO:0000313" key="1">
    <source>
        <dbReference type="EMBL" id="CAG8662679.1"/>
    </source>
</evidence>
<feature type="non-terminal residue" evidence="1">
    <location>
        <position position="1"/>
    </location>
</feature>
<proteinExistence type="predicted"/>
<organism evidence="1 2">
    <name type="scientific">Acaulospora colombiana</name>
    <dbReference type="NCBI Taxonomy" id="27376"/>
    <lineage>
        <taxon>Eukaryota</taxon>
        <taxon>Fungi</taxon>
        <taxon>Fungi incertae sedis</taxon>
        <taxon>Mucoromycota</taxon>
        <taxon>Glomeromycotina</taxon>
        <taxon>Glomeromycetes</taxon>
        <taxon>Diversisporales</taxon>
        <taxon>Acaulosporaceae</taxon>
        <taxon>Acaulospora</taxon>
    </lineage>
</organism>
<dbReference type="EMBL" id="CAJVPT010022939">
    <property type="protein sequence ID" value="CAG8662679.1"/>
    <property type="molecule type" value="Genomic_DNA"/>
</dbReference>
<comment type="caution">
    <text evidence="1">The sequence shown here is derived from an EMBL/GenBank/DDBJ whole genome shotgun (WGS) entry which is preliminary data.</text>
</comment>
<dbReference type="Proteomes" id="UP000789525">
    <property type="component" value="Unassembled WGS sequence"/>
</dbReference>